<organism evidence="1">
    <name type="scientific">hydrothermal vent metagenome</name>
    <dbReference type="NCBI Taxonomy" id="652676"/>
    <lineage>
        <taxon>unclassified sequences</taxon>
        <taxon>metagenomes</taxon>
        <taxon>ecological metagenomes</taxon>
    </lineage>
</organism>
<dbReference type="SUPFAM" id="SSF82185">
    <property type="entry name" value="Histone H3 K4-specific methyltransferase SET7/9 N-terminal domain"/>
    <property type="match status" value="1"/>
</dbReference>
<accession>A0A3B0UW50</accession>
<sequence>MSFPKSMRFFILSLFFLPTIGLSQVEDQGEDGMFTISTPITIDLGKEEEVYEKKKKKKKKKVYYGLKTRKGFARKGVGSKATLELFNTLKVPQKPDPYVRDIYYYDTERRQIRKTRKYDPRKGPLLHGPYSKKIGEITLEEGIFYIGTKHGRWIRKDKKDILIDKEKYYKGWPKESRVSYYDAKRTKIKEIIPIEYGKKEGYYYYFSPTGVIAIAGEFRYGNKVGKWSSFYTNRRGRKIREIQYRKDPFNDKFKPYILREWNSKGKQIYDFAKDKNRPQ</sequence>
<reference evidence="1" key="1">
    <citation type="submission" date="2018-06" db="EMBL/GenBank/DDBJ databases">
        <authorList>
            <person name="Zhirakovskaya E."/>
        </authorList>
    </citation>
    <scope>NUCLEOTIDE SEQUENCE</scope>
</reference>
<dbReference type="EMBL" id="UOES01000462">
    <property type="protein sequence ID" value="VAW28829.1"/>
    <property type="molecule type" value="Genomic_DNA"/>
</dbReference>
<dbReference type="AlphaFoldDB" id="A0A3B0UW50"/>
<evidence type="ECO:0000313" key="1">
    <source>
        <dbReference type="EMBL" id="VAW28829.1"/>
    </source>
</evidence>
<protein>
    <submittedName>
        <fullName evidence="1">Uncharacterized protein</fullName>
    </submittedName>
</protein>
<name>A0A3B0UW50_9ZZZZ</name>
<proteinExistence type="predicted"/>
<gene>
    <name evidence="1" type="ORF">MNBD_BACTEROID06-327</name>
</gene>